<dbReference type="InterPro" id="IPR036554">
    <property type="entry name" value="GHMP_kinase_C_sf"/>
</dbReference>
<dbReference type="GO" id="GO:0000287">
    <property type="term" value="F:magnesium ion binding"/>
    <property type="evidence" value="ECO:0007669"/>
    <property type="project" value="UniProtKB-UniRule"/>
</dbReference>
<sequence>MNDQSARARERLDEAFGESNEPVDVVSAPGRVNLIGGHTDYNEGFVLPAGIDRRTVVAARPRDDRTIGVSSTNFDQTVSFDLSPISHSDDAPWSDYVRGVAERLVDRGYDVGGTELAVVGDVPMGAGLSSSAAFEVAVAAALAAVHDLSVDDEELVAVCWEAETEFVGLSCGIMDQYAAVHAERESALFLDCRDESHETVPLPSDEVTVVATNTNVQRELVDSAYNDRVATCREGVEFFDDALDEPIESLRDVSVETFEARESELPETVRKRVRHVVTENERVRDAAAALREGRLDRVGTLLDESHASLRDDYEVSVDELDAVASIAGDLDGVFGSRMTGAGFGGCVVTLVRPDAAEAVTSAIDERYRDRTGIEPDVYVCNPDGGVRRHE</sequence>
<dbReference type="Gene3D" id="3.30.70.890">
    <property type="entry name" value="GHMP kinase, C-terminal domain"/>
    <property type="match status" value="1"/>
</dbReference>
<dbReference type="InterPro" id="IPR006206">
    <property type="entry name" value="Mevalonate/galactokinase"/>
</dbReference>
<keyword evidence="7 11" id="KW-0067">ATP-binding</keyword>
<feature type="site" description="Transition state stabilizer" evidence="11">
    <location>
        <position position="31"/>
    </location>
</feature>
<evidence type="ECO:0000259" key="14">
    <source>
        <dbReference type="Pfam" id="PF00288"/>
    </source>
</evidence>
<keyword evidence="10 11" id="KW-0119">Carbohydrate metabolism</keyword>
<dbReference type="SUPFAM" id="SSF55060">
    <property type="entry name" value="GHMP Kinase, C-terminal domain"/>
    <property type="match status" value="1"/>
</dbReference>
<proteinExistence type="inferred from homology"/>
<feature type="compositionally biased region" description="Basic and acidic residues" evidence="13">
    <location>
        <begin position="1"/>
        <end position="14"/>
    </location>
</feature>
<evidence type="ECO:0000256" key="3">
    <source>
        <dbReference type="ARBA" id="ARBA00022679"/>
    </source>
</evidence>
<dbReference type="EC" id="2.7.1.6" evidence="11 12"/>
<accession>A0ABD5Y4K0</accession>
<comment type="caution">
    <text evidence="11">Lacks conserved residue(s) required for the propagation of feature annotation.</text>
</comment>
<evidence type="ECO:0000256" key="12">
    <source>
        <dbReference type="NCBIfam" id="TIGR00131"/>
    </source>
</evidence>
<dbReference type="PIRSF" id="PIRSF000530">
    <property type="entry name" value="Galactokinase"/>
    <property type="match status" value="1"/>
</dbReference>
<dbReference type="FunFam" id="3.30.230.10:FF:000017">
    <property type="entry name" value="Galactokinase"/>
    <property type="match status" value="1"/>
</dbReference>
<evidence type="ECO:0000256" key="5">
    <source>
        <dbReference type="ARBA" id="ARBA00022741"/>
    </source>
</evidence>
<comment type="subcellular location">
    <subcellularLocation>
        <location evidence="11">Cytoplasm</location>
    </subcellularLocation>
</comment>
<feature type="binding site" evidence="11">
    <location>
        <position position="71"/>
    </location>
    <ligand>
        <name>ATP</name>
        <dbReference type="ChEBI" id="CHEBI:30616"/>
    </ligand>
</feature>
<dbReference type="Pfam" id="PF10509">
    <property type="entry name" value="GalKase_gal_bdg"/>
    <property type="match status" value="1"/>
</dbReference>
<dbReference type="InterPro" id="IPR000705">
    <property type="entry name" value="Galactokinase"/>
</dbReference>
<dbReference type="NCBIfam" id="TIGR00131">
    <property type="entry name" value="gal_kin"/>
    <property type="match status" value="1"/>
</dbReference>
<dbReference type="Proteomes" id="UP001596432">
    <property type="component" value="Unassembled WGS sequence"/>
</dbReference>
<dbReference type="InterPro" id="IPR006203">
    <property type="entry name" value="GHMP_knse_ATP-bd_CS"/>
</dbReference>
<comment type="pathway">
    <text evidence="11">Carbohydrate metabolism; galactose metabolism.</text>
</comment>
<dbReference type="GO" id="GO:0005737">
    <property type="term" value="C:cytoplasm"/>
    <property type="evidence" value="ECO:0007669"/>
    <property type="project" value="UniProtKB-SubCell"/>
</dbReference>
<evidence type="ECO:0000256" key="1">
    <source>
        <dbReference type="ARBA" id="ARBA00006566"/>
    </source>
</evidence>
<name>A0ABD5Y4K0_9EURY</name>
<evidence type="ECO:0000256" key="9">
    <source>
        <dbReference type="ARBA" id="ARBA00023144"/>
    </source>
</evidence>
<evidence type="ECO:0000259" key="16">
    <source>
        <dbReference type="Pfam" id="PF10509"/>
    </source>
</evidence>
<dbReference type="InterPro" id="IPR014721">
    <property type="entry name" value="Ribsml_uS5_D2-typ_fold_subgr"/>
</dbReference>
<feature type="domain" description="Galactokinase N-terminal" evidence="16">
    <location>
        <begin position="13"/>
        <end position="61"/>
    </location>
</feature>
<dbReference type="PRINTS" id="PR00473">
    <property type="entry name" value="GALCTOKINASE"/>
</dbReference>
<reference evidence="17 18" key="1">
    <citation type="journal article" date="2019" name="Int. J. Syst. Evol. Microbiol.">
        <title>The Global Catalogue of Microorganisms (GCM) 10K type strain sequencing project: providing services to taxonomists for standard genome sequencing and annotation.</title>
        <authorList>
            <consortium name="The Broad Institute Genomics Platform"/>
            <consortium name="The Broad Institute Genome Sequencing Center for Infectious Disease"/>
            <person name="Wu L."/>
            <person name="Ma J."/>
        </authorList>
    </citation>
    <scope>NUCLEOTIDE SEQUENCE [LARGE SCALE GENOMIC DNA]</scope>
    <source>
        <strain evidence="17 18">XZYJT29</strain>
    </source>
</reference>
<gene>
    <name evidence="11 17" type="primary">galK</name>
    <name evidence="17" type="ORF">ACFQMA_11175</name>
</gene>
<evidence type="ECO:0000256" key="8">
    <source>
        <dbReference type="ARBA" id="ARBA00022842"/>
    </source>
</evidence>
<keyword evidence="18" id="KW-1185">Reference proteome</keyword>
<keyword evidence="4 11" id="KW-0479">Metal-binding</keyword>
<dbReference type="RefSeq" id="WP_274325945.1">
    <property type="nucleotide sequence ID" value="NZ_CP118158.1"/>
</dbReference>
<feature type="binding site" evidence="11">
    <location>
        <position position="131"/>
    </location>
    <ligand>
        <name>Mg(2+)</name>
        <dbReference type="ChEBI" id="CHEBI:18420"/>
    </ligand>
</feature>
<dbReference type="InterPro" id="IPR006204">
    <property type="entry name" value="GHMP_kinase_N_dom"/>
</dbReference>
<dbReference type="PRINTS" id="PR00959">
    <property type="entry name" value="MEVGALKINASE"/>
</dbReference>
<dbReference type="AlphaFoldDB" id="A0ABD5Y4K0"/>
<dbReference type="SUPFAM" id="SSF54211">
    <property type="entry name" value="Ribosomal protein S5 domain 2-like"/>
    <property type="match status" value="1"/>
</dbReference>
<evidence type="ECO:0000256" key="11">
    <source>
        <dbReference type="HAMAP-Rule" id="MF_00246"/>
    </source>
</evidence>
<evidence type="ECO:0000256" key="7">
    <source>
        <dbReference type="ARBA" id="ARBA00022840"/>
    </source>
</evidence>
<evidence type="ECO:0000259" key="15">
    <source>
        <dbReference type="Pfam" id="PF08544"/>
    </source>
</evidence>
<evidence type="ECO:0000313" key="18">
    <source>
        <dbReference type="Proteomes" id="UP001596432"/>
    </source>
</evidence>
<dbReference type="PROSITE" id="PS00627">
    <property type="entry name" value="GHMP_KINASES_ATP"/>
    <property type="match status" value="1"/>
</dbReference>
<evidence type="ECO:0000256" key="4">
    <source>
        <dbReference type="ARBA" id="ARBA00022723"/>
    </source>
</evidence>
<feature type="domain" description="GHMP kinase C-terminal" evidence="15">
    <location>
        <begin position="287"/>
        <end position="368"/>
    </location>
</feature>
<dbReference type="InterPro" id="IPR013750">
    <property type="entry name" value="GHMP_kinase_C_dom"/>
</dbReference>
<evidence type="ECO:0000256" key="10">
    <source>
        <dbReference type="ARBA" id="ARBA00023277"/>
    </source>
</evidence>
<keyword evidence="5 11" id="KW-0547">Nucleotide-binding</keyword>
<evidence type="ECO:0000256" key="13">
    <source>
        <dbReference type="SAM" id="MobiDB-lite"/>
    </source>
</evidence>
<feature type="binding site" evidence="11">
    <location>
        <position position="163"/>
    </location>
    <ligand>
        <name>Mg(2+)</name>
        <dbReference type="ChEBI" id="CHEBI:18420"/>
    </ligand>
</feature>
<dbReference type="PANTHER" id="PTHR10457:SF7">
    <property type="entry name" value="GALACTOKINASE-RELATED"/>
    <property type="match status" value="1"/>
</dbReference>
<evidence type="ECO:0000313" key="17">
    <source>
        <dbReference type="EMBL" id="MFC7140387.1"/>
    </source>
</evidence>
<feature type="region of interest" description="Disordered" evidence="13">
    <location>
        <begin position="1"/>
        <end position="23"/>
    </location>
</feature>
<dbReference type="Gene3D" id="3.30.230.10">
    <property type="match status" value="1"/>
</dbReference>
<comment type="catalytic activity">
    <reaction evidence="11">
        <text>alpha-D-galactose + ATP = alpha-D-galactose 1-phosphate + ADP + H(+)</text>
        <dbReference type="Rhea" id="RHEA:13553"/>
        <dbReference type="ChEBI" id="CHEBI:15378"/>
        <dbReference type="ChEBI" id="CHEBI:28061"/>
        <dbReference type="ChEBI" id="CHEBI:30616"/>
        <dbReference type="ChEBI" id="CHEBI:58336"/>
        <dbReference type="ChEBI" id="CHEBI:456216"/>
        <dbReference type="EC" id="2.7.1.6"/>
    </reaction>
</comment>
<protein>
    <recommendedName>
        <fullName evidence="11 12">Galactokinase</fullName>
        <ecNumber evidence="11 12">2.7.1.6</ecNumber>
    </recommendedName>
    <alternativeName>
        <fullName evidence="11">Galactose kinase</fullName>
    </alternativeName>
</protein>
<feature type="binding site" evidence="11">
    <location>
        <begin position="125"/>
        <end position="131"/>
    </location>
    <ligand>
        <name>ATP</name>
        <dbReference type="ChEBI" id="CHEBI:30616"/>
    </ligand>
</feature>
<comment type="caution">
    <text evidence="17">The sequence shown here is derived from an EMBL/GenBank/DDBJ whole genome shotgun (WGS) entry which is preliminary data.</text>
</comment>
<keyword evidence="6 11" id="KW-0418">Kinase</keyword>
<dbReference type="GO" id="GO:0005524">
    <property type="term" value="F:ATP binding"/>
    <property type="evidence" value="ECO:0007669"/>
    <property type="project" value="UniProtKB-UniRule"/>
</dbReference>
<dbReference type="HAMAP" id="MF_00246">
    <property type="entry name" value="Galactokinase"/>
    <property type="match status" value="1"/>
</dbReference>
<dbReference type="InterPro" id="IPR019539">
    <property type="entry name" value="GalKase_N"/>
</dbReference>
<keyword evidence="8 11" id="KW-0460">Magnesium</keyword>
<feature type="binding site" evidence="11">
    <location>
        <position position="225"/>
    </location>
    <ligand>
        <name>substrate</name>
    </ligand>
</feature>
<evidence type="ECO:0000256" key="6">
    <source>
        <dbReference type="ARBA" id="ARBA00022777"/>
    </source>
</evidence>
<dbReference type="GO" id="GO:0004335">
    <property type="term" value="F:galactokinase activity"/>
    <property type="evidence" value="ECO:0007669"/>
    <property type="project" value="UniProtKB-UniRule"/>
</dbReference>
<feature type="active site" description="Proton acceptor" evidence="11">
    <location>
        <position position="175"/>
    </location>
</feature>
<dbReference type="InterPro" id="IPR022963">
    <property type="entry name" value="Galactokinase_bac"/>
</dbReference>
<organism evidence="17 18">
    <name type="scientific">Halosimplex aquaticum</name>
    <dbReference type="NCBI Taxonomy" id="3026162"/>
    <lineage>
        <taxon>Archaea</taxon>
        <taxon>Methanobacteriati</taxon>
        <taxon>Methanobacteriota</taxon>
        <taxon>Stenosarchaea group</taxon>
        <taxon>Halobacteria</taxon>
        <taxon>Halobacteriales</taxon>
        <taxon>Haloarculaceae</taxon>
        <taxon>Halosimplex</taxon>
    </lineage>
</organism>
<feature type="domain" description="GHMP kinase N-terminal" evidence="14">
    <location>
        <begin position="96"/>
        <end position="181"/>
    </location>
</feature>
<evidence type="ECO:0000256" key="2">
    <source>
        <dbReference type="ARBA" id="ARBA00022490"/>
    </source>
</evidence>
<dbReference type="GeneID" id="78820675"/>
<comment type="function">
    <text evidence="11">Catalyzes the transfer of the gamma-phosphate of ATP to D-galactose to form alpha-D-galactose-1-phosphate (Gal-1-P).</text>
</comment>
<comment type="similarity">
    <text evidence="1 11">Belongs to the GHMP kinase family. GalK subfamily.</text>
</comment>
<keyword evidence="3 11" id="KW-0808">Transferase</keyword>
<keyword evidence="2 11" id="KW-0963">Cytoplasm</keyword>
<dbReference type="InterPro" id="IPR020568">
    <property type="entry name" value="Ribosomal_Su5_D2-typ_SF"/>
</dbReference>
<dbReference type="Pfam" id="PF08544">
    <property type="entry name" value="GHMP_kinases_C"/>
    <property type="match status" value="1"/>
</dbReference>
<dbReference type="EMBL" id="JBHTAS010000001">
    <property type="protein sequence ID" value="MFC7140387.1"/>
    <property type="molecule type" value="Genomic_DNA"/>
</dbReference>
<keyword evidence="9 11" id="KW-0299">Galactose metabolism</keyword>
<dbReference type="FunFam" id="3.30.70.890:FF:000001">
    <property type="entry name" value="Galactokinase"/>
    <property type="match status" value="1"/>
</dbReference>
<dbReference type="GO" id="GO:0006012">
    <property type="term" value="P:galactose metabolic process"/>
    <property type="evidence" value="ECO:0007669"/>
    <property type="project" value="UniProtKB-UniRule"/>
</dbReference>
<dbReference type="PANTHER" id="PTHR10457">
    <property type="entry name" value="MEVALONATE KINASE/GALACTOKINASE"/>
    <property type="match status" value="1"/>
</dbReference>
<dbReference type="Pfam" id="PF00288">
    <property type="entry name" value="GHMP_kinases_N"/>
    <property type="match status" value="1"/>
</dbReference>